<dbReference type="Gene3D" id="1.20.1250.20">
    <property type="entry name" value="MFS general substrate transporter like domains"/>
    <property type="match status" value="1"/>
</dbReference>
<feature type="transmembrane region" description="Helical" evidence="9">
    <location>
        <begin position="60"/>
        <end position="78"/>
    </location>
</feature>
<keyword evidence="3" id="KW-1003">Cell membrane</keyword>
<feature type="transmembrane region" description="Helical" evidence="9">
    <location>
        <begin position="218"/>
        <end position="237"/>
    </location>
</feature>
<dbReference type="InterPro" id="IPR000109">
    <property type="entry name" value="POT_fam"/>
</dbReference>
<evidence type="ECO:0000256" key="7">
    <source>
        <dbReference type="ARBA" id="ARBA00023136"/>
    </source>
</evidence>
<keyword evidence="6 9" id="KW-1133">Transmembrane helix</keyword>
<gene>
    <name evidence="11" type="ORF">FX988_03689</name>
</gene>
<dbReference type="SUPFAM" id="SSF103473">
    <property type="entry name" value="MFS general substrate transporter"/>
    <property type="match status" value="1"/>
</dbReference>
<keyword evidence="5" id="KW-0653">Protein transport</keyword>
<dbReference type="EMBL" id="CP047656">
    <property type="protein sequence ID" value="QHJ13428.1"/>
    <property type="molecule type" value="Genomic_DNA"/>
</dbReference>
<proteinExistence type="inferred from homology"/>
<dbReference type="CDD" id="cd17346">
    <property type="entry name" value="MFS_DtpA_like"/>
    <property type="match status" value="1"/>
</dbReference>
<accession>A0A857JPW3</accession>
<comment type="subcellular location">
    <subcellularLocation>
        <location evidence="1">Cell membrane</location>
        <topology evidence="1">Multi-pass membrane protein</topology>
    </subcellularLocation>
    <subcellularLocation>
        <location evidence="8">Membrane</location>
        <topology evidence="8">Multi-pass membrane protein</topology>
    </subcellularLocation>
</comment>
<dbReference type="AlphaFoldDB" id="A0A857JPW3"/>
<dbReference type="GO" id="GO:0005886">
    <property type="term" value="C:plasma membrane"/>
    <property type="evidence" value="ECO:0007669"/>
    <property type="project" value="UniProtKB-SubCell"/>
</dbReference>
<dbReference type="RefSeq" id="WP_160181519.1">
    <property type="nucleotide sequence ID" value="NZ_CP047656.1"/>
</dbReference>
<evidence type="ECO:0000259" key="10">
    <source>
        <dbReference type="PROSITE" id="PS50850"/>
    </source>
</evidence>
<dbReference type="NCBIfam" id="TIGR00924">
    <property type="entry name" value="yjdL_sub1_fam"/>
    <property type="match status" value="1"/>
</dbReference>
<dbReference type="OrthoDB" id="9772725at2"/>
<evidence type="ECO:0000256" key="6">
    <source>
        <dbReference type="ARBA" id="ARBA00022989"/>
    </source>
</evidence>
<dbReference type="GO" id="GO:0006857">
    <property type="term" value="P:oligopeptide transport"/>
    <property type="evidence" value="ECO:0007669"/>
    <property type="project" value="InterPro"/>
</dbReference>
<feature type="transmembrane region" description="Helical" evidence="9">
    <location>
        <begin position="249"/>
        <end position="269"/>
    </location>
</feature>
<dbReference type="KEGG" id="pmes:FX988_03689"/>
<dbReference type="Proteomes" id="UP000464524">
    <property type="component" value="Chromosome"/>
</dbReference>
<dbReference type="InterPro" id="IPR005279">
    <property type="entry name" value="Dipep/tripep_permease"/>
</dbReference>
<feature type="transmembrane region" description="Helical" evidence="9">
    <location>
        <begin position="325"/>
        <end position="346"/>
    </location>
</feature>
<name>A0A857JPW3_9ALTE</name>
<organism evidence="11 12">
    <name type="scientific">Paraglaciecola mesophila</name>
    <dbReference type="NCBI Taxonomy" id="197222"/>
    <lineage>
        <taxon>Bacteria</taxon>
        <taxon>Pseudomonadati</taxon>
        <taxon>Pseudomonadota</taxon>
        <taxon>Gammaproteobacteria</taxon>
        <taxon>Alteromonadales</taxon>
        <taxon>Alteromonadaceae</taxon>
        <taxon>Paraglaciecola</taxon>
    </lineage>
</organism>
<comment type="similarity">
    <text evidence="8">Belongs to the major facilitator superfamily. Proton-dependent oligopeptide transporter (POT/PTR) (TC 2.A.17) family.</text>
</comment>
<evidence type="ECO:0000256" key="8">
    <source>
        <dbReference type="RuleBase" id="RU003755"/>
    </source>
</evidence>
<feature type="transmembrane region" description="Helical" evidence="9">
    <location>
        <begin position="176"/>
        <end position="197"/>
    </location>
</feature>
<dbReference type="InterPro" id="IPR050171">
    <property type="entry name" value="MFS_Transporters"/>
</dbReference>
<feature type="transmembrane region" description="Helical" evidence="9">
    <location>
        <begin position="149"/>
        <end position="170"/>
    </location>
</feature>
<keyword evidence="5" id="KW-0571">Peptide transport</keyword>
<evidence type="ECO:0000256" key="2">
    <source>
        <dbReference type="ARBA" id="ARBA00022448"/>
    </source>
</evidence>
<dbReference type="PROSITE" id="PS50850">
    <property type="entry name" value="MFS"/>
    <property type="match status" value="1"/>
</dbReference>
<dbReference type="InterPro" id="IPR018456">
    <property type="entry name" value="PTR2_symporter_CS"/>
</dbReference>
<keyword evidence="4 8" id="KW-0812">Transmembrane</keyword>
<evidence type="ECO:0000313" key="12">
    <source>
        <dbReference type="Proteomes" id="UP000464524"/>
    </source>
</evidence>
<keyword evidence="7 9" id="KW-0472">Membrane</keyword>
<feature type="transmembrane region" description="Helical" evidence="9">
    <location>
        <begin position="281"/>
        <end position="298"/>
    </location>
</feature>
<evidence type="ECO:0000256" key="9">
    <source>
        <dbReference type="SAM" id="Phobius"/>
    </source>
</evidence>
<sequence length="495" mass="53944">MTTKIKDFLGQPGGLSTLFFTEMWERMSYYGMRALLVLFMTASIQEGGLVITVASATAIYGLYTGAVYFMGLPGGWIADRLIGGQRAVWYGGVIIMCGHIVLAIPNNSTFFVGLVLVVLGTGLLKPNIGAMVGQLYADDDDRRDSGYTLYYLGINLGSIIGYIVCGYLQVEMGWHWAFGAAAIGMGIGLIQYRMTIYKLDGAGAQPMVAMSETATKRAWQIIAAAMIALAVVTYLMISGQLSFDPVTMAQYVAIAITVVFLAYYAGVFFFGNLDGNEKRSLGALFLVCLASIFFWTGFEQAGSSLNLFGRDYTERMLGDFEIPTAWFQSANSFFIIILSPFFAALWINLAKRMLTPSYGLKCAVGLIIMATGFLVMFFAAQAAATGLRVAPYWLVATYFLHTVGELCLSPVALAAVSKLSPKRFAGQMMGVFVLTYSIGNVIAGLLAGNFDPNKVEDMPNLYLQISLFTIAIGIVIFLLSFKTKAWEKLAEHKRA</sequence>
<dbReference type="PROSITE" id="PS01022">
    <property type="entry name" value="PTR2_1"/>
    <property type="match status" value="1"/>
</dbReference>
<protein>
    <submittedName>
        <fullName evidence="11">Di-/tripeptide transporter</fullName>
    </submittedName>
</protein>
<feature type="transmembrane region" description="Helical" evidence="9">
    <location>
        <begin position="87"/>
        <end position="104"/>
    </location>
</feature>
<evidence type="ECO:0000256" key="1">
    <source>
        <dbReference type="ARBA" id="ARBA00004651"/>
    </source>
</evidence>
<feature type="transmembrane region" description="Helical" evidence="9">
    <location>
        <begin position="34"/>
        <end position="54"/>
    </location>
</feature>
<keyword evidence="2 8" id="KW-0813">Transport</keyword>
<feature type="domain" description="Major facilitator superfamily (MFS) profile" evidence="10">
    <location>
        <begin position="17"/>
        <end position="484"/>
    </location>
</feature>
<feature type="transmembrane region" description="Helical" evidence="9">
    <location>
        <begin position="110"/>
        <end position="137"/>
    </location>
</feature>
<feature type="transmembrane region" description="Helical" evidence="9">
    <location>
        <begin position="392"/>
        <end position="416"/>
    </location>
</feature>
<keyword evidence="12" id="KW-1185">Reference proteome</keyword>
<evidence type="ECO:0000256" key="3">
    <source>
        <dbReference type="ARBA" id="ARBA00022475"/>
    </source>
</evidence>
<dbReference type="InterPro" id="IPR020846">
    <property type="entry name" value="MFS_dom"/>
</dbReference>
<dbReference type="Pfam" id="PF00854">
    <property type="entry name" value="PTR2"/>
    <property type="match status" value="1"/>
</dbReference>
<dbReference type="PROSITE" id="PS01023">
    <property type="entry name" value="PTR2_2"/>
    <property type="match status" value="1"/>
</dbReference>
<reference evidence="11 12" key="1">
    <citation type="submission" date="2019-12" db="EMBL/GenBank/DDBJ databases">
        <title>Genome sequencing and assembly of endphytes of Porphyra tenera.</title>
        <authorList>
            <person name="Park J.M."/>
            <person name="Shin R."/>
            <person name="Jo S.H."/>
        </authorList>
    </citation>
    <scope>NUCLEOTIDE SEQUENCE [LARGE SCALE GENOMIC DNA]</scope>
    <source>
        <strain evidence="11 12">GPM4</strain>
    </source>
</reference>
<dbReference type="PANTHER" id="PTHR23517:SF15">
    <property type="entry name" value="PROTON-DEPENDENT OLIGOPEPTIDE FAMILY TRANSPORT PROTEIN"/>
    <property type="match status" value="1"/>
</dbReference>
<evidence type="ECO:0000313" key="11">
    <source>
        <dbReference type="EMBL" id="QHJ13428.1"/>
    </source>
</evidence>
<dbReference type="InterPro" id="IPR036259">
    <property type="entry name" value="MFS_trans_sf"/>
</dbReference>
<feature type="transmembrane region" description="Helical" evidence="9">
    <location>
        <begin position="461"/>
        <end position="481"/>
    </location>
</feature>
<feature type="transmembrane region" description="Helical" evidence="9">
    <location>
        <begin position="428"/>
        <end position="449"/>
    </location>
</feature>
<evidence type="ECO:0000256" key="5">
    <source>
        <dbReference type="ARBA" id="ARBA00022856"/>
    </source>
</evidence>
<feature type="transmembrane region" description="Helical" evidence="9">
    <location>
        <begin position="358"/>
        <end position="380"/>
    </location>
</feature>
<dbReference type="PANTHER" id="PTHR23517">
    <property type="entry name" value="RESISTANCE PROTEIN MDTM, PUTATIVE-RELATED-RELATED"/>
    <property type="match status" value="1"/>
</dbReference>
<dbReference type="GO" id="GO:1904680">
    <property type="term" value="F:peptide transmembrane transporter activity"/>
    <property type="evidence" value="ECO:0007669"/>
    <property type="project" value="InterPro"/>
</dbReference>
<evidence type="ECO:0000256" key="4">
    <source>
        <dbReference type="ARBA" id="ARBA00022692"/>
    </source>
</evidence>